<dbReference type="EMBL" id="AP022574">
    <property type="protein sequence ID" value="BBX66602.1"/>
    <property type="molecule type" value="Genomic_DNA"/>
</dbReference>
<keyword evidence="3" id="KW-1185">Reference proteome</keyword>
<dbReference type="InterPro" id="IPR006440">
    <property type="entry name" value="Doc"/>
</dbReference>
<dbReference type="InterPro" id="IPR003812">
    <property type="entry name" value="Fido"/>
</dbReference>
<evidence type="ECO:0000259" key="1">
    <source>
        <dbReference type="PROSITE" id="PS51459"/>
    </source>
</evidence>
<evidence type="ECO:0000313" key="3">
    <source>
        <dbReference type="Proteomes" id="UP000466514"/>
    </source>
</evidence>
<organism evidence="2 3">
    <name type="scientific">Mycolicibacterium psychrotolerans</name>
    <dbReference type="NCBI Taxonomy" id="216929"/>
    <lineage>
        <taxon>Bacteria</taxon>
        <taxon>Bacillati</taxon>
        <taxon>Actinomycetota</taxon>
        <taxon>Actinomycetes</taxon>
        <taxon>Mycobacteriales</taxon>
        <taxon>Mycobacteriaceae</taxon>
        <taxon>Mycolicibacterium</taxon>
    </lineage>
</organism>
<dbReference type="Pfam" id="PF02661">
    <property type="entry name" value="Fic"/>
    <property type="match status" value="1"/>
</dbReference>
<dbReference type="Gene3D" id="1.20.120.1870">
    <property type="entry name" value="Fic/DOC protein, Fido domain"/>
    <property type="match status" value="1"/>
</dbReference>
<dbReference type="KEGG" id="mpsc:MPSYJ_00630"/>
<dbReference type="InterPro" id="IPR053737">
    <property type="entry name" value="Type_II_TA_Toxin"/>
</dbReference>
<proteinExistence type="predicted"/>
<name>A0A7I7M3Z4_9MYCO</name>
<evidence type="ECO:0000313" key="2">
    <source>
        <dbReference type="EMBL" id="BBX66602.1"/>
    </source>
</evidence>
<gene>
    <name evidence="2" type="primary">doc</name>
    <name evidence="2" type="ORF">MPSYJ_00630</name>
</gene>
<feature type="domain" description="Fido" evidence="1">
    <location>
        <begin position="1"/>
        <end position="127"/>
    </location>
</feature>
<sequence>MTEYLDRDDVLVAGAAAVGIEVRVADYGLLDAAVARPQATAFGIDAYPDLFTKAAALLQSLARNHALVDGNKRTAWAAAWTFLSINGTQLDPNFDVDDAEIFMNDVAVQGDLDIRRVADKLQSYAEA</sequence>
<dbReference type="PANTHER" id="PTHR39426">
    <property type="entry name" value="HOMOLOGY TO DEATH-ON-CURING PROTEIN OF PHAGE P1"/>
    <property type="match status" value="1"/>
</dbReference>
<dbReference type="PROSITE" id="PS51459">
    <property type="entry name" value="FIDO"/>
    <property type="match status" value="1"/>
</dbReference>
<protein>
    <submittedName>
        <fullName evidence="2">Toxin Doc</fullName>
    </submittedName>
</protein>
<reference evidence="2 3" key="1">
    <citation type="journal article" date="2019" name="Emerg. Microbes Infect.">
        <title>Comprehensive subspecies identification of 175 nontuberculous mycobacteria species based on 7547 genomic profiles.</title>
        <authorList>
            <person name="Matsumoto Y."/>
            <person name="Kinjo T."/>
            <person name="Motooka D."/>
            <person name="Nabeya D."/>
            <person name="Jung N."/>
            <person name="Uechi K."/>
            <person name="Horii T."/>
            <person name="Iida T."/>
            <person name="Fujita J."/>
            <person name="Nakamura S."/>
        </authorList>
    </citation>
    <scope>NUCLEOTIDE SEQUENCE [LARGE SCALE GENOMIC DNA]</scope>
    <source>
        <strain evidence="2 3">JCM 13323</strain>
    </source>
</reference>
<accession>A0A7I7M3Z4</accession>
<dbReference type="GO" id="GO:0016301">
    <property type="term" value="F:kinase activity"/>
    <property type="evidence" value="ECO:0007669"/>
    <property type="project" value="InterPro"/>
</dbReference>
<dbReference type="Proteomes" id="UP000466514">
    <property type="component" value="Chromosome"/>
</dbReference>
<dbReference type="RefSeq" id="WP_057151345.1">
    <property type="nucleotide sequence ID" value="NZ_AP022574.1"/>
</dbReference>
<dbReference type="PANTHER" id="PTHR39426:SF1">
    <property type="entry name" value="HOMOLOGY TO DEATH-ON-CURING PROTEIN OF PHAGE P1"/>
    <property type="match status" value="1"/>
</dbReference>
<dbReference type="AlphaFoldDB" id="A0A7I7M3Z4"/>
<dbReference type="NCBIfam" id="TIGR01550">
    <property type="entry name" value="DOC_P1"/>
    <property type="match status" value="1"/>
</dbReference>